<reference evidence="1 2" key="1">
    <citation type="submission" date="2022-10" db="EMBL/GenBank/DDBJ databases">
        <title>Luteolibacter flavescens strain MCCC 1K03193, whole genome shotgun sequencing project.</title>
        <authorList>
            <person name="Zhao G."/>
            <person name="Shen L."/>
        </authorList>
    </citation>
    <scope>NUCLEOTIDE SEQUENCE [LARGE SCALE GENOMIC DNA]</scope>
    <source>
        <strain evidence="1 2">MCCC 1K03193</strain>
    </source>
</reference>
<keyword evidence="2" id="KW-1185">Reference proteome</keyword>
<proteinExistence type="predicted"/>
<organism evidence="1 2">
    <name type="scientific">Luteolibacter flavescens</name>
    <dbReference type="NCBI Taxonomy" id="1859460"/>
    <lineage>
        <taxon>Bacteria</taxon>
        <taxon>Pseudomonadati</taxon>
        <taxon>Verrucomicrobiota</taxon>
        <taxon>Verrucomicrobiia</taxon>
        <taxon>Verrucomicrobiales</taxon>
        <taxon>Verrucomicrobiaceae</taxon>
        <taxon>Luteolibacter</taxon>
    </lineage>
</organism>
<dbReference type="Proteomes" id="UP001207930">
    <property type="component" value="Unassembled WGS sequence"/>
</dbReference>
<accession>A0ABT3FR22</accession>
<comment type="caution">
    <text evidence="1">The sequence shown here is derived from an EMBL/GenBank/DDBJ whole genome shotgun (WGS) entry which is preliminary data.</text>
</comment>
<name>A0ABT3FR22_9BACT</name>
<dbReference type="EMBL" id="JAPDDS010000008">
    <property type="protein sequence ID" value="MCW1886031.1"/>
    <property type="molecule type" value="Genomic_DNA"/>
</dbReference>
<gene>
    <name evidence="1" type="ORF">OKA04_14935</name>
</gene>
<dbReference type="RefSeq" id="WP_264501987.1">
    <property type="nucleotide sequence ID" value="NZ_JAPDDS010000008.1"/>
</dbReference>
<evidence type="ECO:0000313" key="1">
    <source>
        <dbReference type="EMBL" id="MCW1886031.1"/>
    </source>
</evidence>
<sequence>MDEKLNRYLNEHLGGSAGAVGLIRSLTSSARDAEEAAFFNDLEHKVEKDRAILKDLISRLGESSSSLLEVAGSITGAASRLKLNWDGMEPGCLGRFEGMEVLALGIQGKRLLWVMMAELAPFISEWGGVDFAGLELEAIAQRDAVEKRRVEAGVDALLEVARRQRGVFDDQAIV</sequence>
<protein>
    <submittedName>
        <fullName evidence="1">Uncharacterized protein</fullName>
    </submittedName>
</protein>
<evidence type="ECO:0000313" key="2">
    <source>
        <dbReference type="Proteomes" id="UP001207930"/>
    </source>
</evidence>